<dbReference type="GO" id="GO:0006508">
    <property type="term" value="P:proteolysis"/>
    <property type="evidence" value="ECO:0007669"/>
    <property type="project" value="InterPro"/>
</dbReference>
<dbReference type="Gene3D" id="3.40.50.12660">
    <property type="match status" value="1"/>
</dbReference>
<dbReference type="InterPro" id="IPR050452">
    <property type="entry name" value="Metacaspase"/>
</dbReference>
<feature type="compositionally biased region" description="Polar residues" evidence="4">
    <location>
        <begin position="101"/>
        <end position="120"/>
    </location>
</feature>
<organism evidence="6 7">
    <name type="scientific">Coniophora puteana (strain RWD-64-598)</name>
    <name type="common">Brown rot fungus</name>
    <dbReference type="NCBI Taxonomy" id="741705"/>
    <lineage>
        <taxon>Eukaryota</taxon>
        <taxon>Fungi</taxon>
        <taxon>Dikarya</taxon>
        <taxon>Basidiomycota</taxon>
        <taxon>Agaricomycotina</taxon>
        <taxon>Agaricomycetes</taxon>
        <taxon>Agaricomycetidae</taxon>
        <taxon>Boletales</taxon>
        <taxon>Coniophorineae</taxon>
        <taxon>Coniophoraceae</taxon>
        <taxon>Coniophora</taxon>
    </lineage>
</organism>
<proteinExistence type="inferred from homology"/>
<dbReference type="InterPro" id="IPR029030">
    <property type="entry name" value="Caspase-like_dom_sf"/>
</dbReference>
<keyword evidence="3" id="KW-0788">Thiol protease</keyword>
<dbReference type="EMBL" id="JH711573">
    <property type="protein sequence ID" value="EIW85876.1"/>
    <property type="molecule type" value="Genomic_DNA"/>
</dbReference>
<reference evidence="7" key="1">
    <citation type="journal article" date="2012" name="Science">
        <title>The Paleozoic origin of enzymatic lignin decomposition reconstructed from 31 fungal genomes.</title>
        <authorList>
            <person name="Floudas D."/>
            <person name="Binder M."/>
            <person name="Riley R."/>
            <person name="Barry K."/>
            <person name="Blanchette R.A."/>
            <person name="Henrissat B."/>
            <person name="Martinez A.T."/>
            <person name="Otillar R."/>
            <person name="Spatafora J.W."/>
            <person name="Yadav J.S."/>
            <person name="Aerts A."/>
            <person name="Benoit I."/>
            <person name="Boyd A."/>
            <person name="Carlson A."/>
            <person name="Copeland A."/>
            <person name="Coutinho P.M."/>
            <person name="de Vries R.P."/>
            <person name="Ferreira P."/>
            <person name="Findley K."/>
            <person name="Foster B."/>
            <person name="Gaskell J."/>
            <person name="Glotzer D."/>
            <person name="Gorecki P."/>
            <person name="Heitman J."/>
            <person name="Hesse C."/>
            <person name="Hori C."/>
            <person name="Igarashi K."/>
            <person name="Jurgens J.A."/>
            <person name="Kallen N."/>
            <person name="Kersten P."/>
            <person name="Kohler A."/>
            <person name="Kuees U."/>
            <person name="Kumar T.K.A."/>
            <person name="Kuo A."/>
            <person name="LaButti K."/>
            <person name="Larrondo L.F."/>
            <person name="Lindquist E."/>
            <person name="Ling A."/>
            <person name="Lombard V."/>
            <person name="Lucas S."/>
            <person name="Lundell T."/>
            <person name="Martin R."/>
            <person name="McLaughlin D.J."/>
            <person name="Morgenstern I."/>
            <person name="Morin E."/>
            <person name="Murat C."/>
            <person name="Nagy L.G."/>
            <person name="Nolan M."/>
            <person name="Ohm R.A."/>
            <person name="Patyshakuliyeva A."/>
            <person name="Rokas A."/>
            <person name="Ruiz-Duenas F.J."/>
            <person name="Sabat G."/>
            <person name="Salamov A."/>
            <person name="Samejima M."/>
            <person name="Schmutz J."/>
            <person name="Slot J.C."/>
            <person name="St John F."/>
            <person name="Stenlid J."/>
            <person name="Sun H."/>
            <person name="Sun S."/>
            <person name="Syed K."/>
            <person name="Tsang A."/>
            <person name="Wiebenga A."/>
            <person name="Young D."/>
            <person name="Pisabarro A."/>
            <person name="Eastwood D.C."/>
            <person name="Martin F."/>
            <person name="Cullen D."/>
            <person name="Grigoriev I.V."/>
            <person name="Hibbett D.S."/>
        </authorList>
    </citation>
    <scope>NUCLEOTIDE SEQUENCE [LARGE SCALE GENOMIC DNA]</scope>
    <source>
        <strain evidence="7">RWD-64-598 SS2</strain>
    </source>
</reference>
<evidence type="ECO:0000256" key="1">
    <source>
        <dbReference type="ARBA" id="ARBA00009005"/>
    </source>
</evidence>
<dbReference type="GO" id="GO:0006915">
    <property type="term" value="P:apoptotic process"/>
    <property type="evidence" value="ECO:0007669"/>
    <property type="project" value="UniProtKB-KW"/>
</dbReference>
<protein>
    <recommendedName>
        <fullName evidence="5">Peptidase C14 caspase domain-containing protein</fullName>
    </recommendedName>
</protein>
<dbReference type="InterPro" id="IPR011600">
    <property type="entry name" value="Pept_C14_caspase"/>
</dbReference>
<dbReference type="Pfam" id="PF00656">
    <property type="entry name" value="Peptidase_C14"/>
    <property type="match status" value="1"/>
</dbReference>
<evidence type="ECO:0000259" key="5">
    <source>
        <dbReference type="Pfam" id="PF00656"/>
    </source>
</evidence>
<gene>
    <name evidence="6" type="ORF">CONPUDRAFT_78523</name>
</gene>
<evidence type="ECO:0000313" key="7">
    <source>
        <dbReference type="Proteomes" id="UP000053558"/>
    </source>
</evidence>
<feature type="region of interest" description="Disordered" evidence="4">
    <location>
        <begin position="149"/>
        <end position="217"/>
    </location>
</feature>
<feature type="compositionally biased region" description="Pro residues" evidence="4">
    <location>
        <begin position="9"/>
        <end position="23"/>
    </location>
</feature>
<accession>A0A5M3N3G4</accession>
<keyword evidence="3" id="KW-0378">Hydrolase</keyword>
<comment type="caution">
    <text evidence="6">The sequence shown here is derived from an EMBL/GenBank/DDBJ whole genome shotgun (WGS) entry which is preliminary data.</text>
</comment>
<evidence type="ECO:0000313" key="6">
    <source>
        <dbReference type="EMBL" id="EIW85876.1"/>
    </source>
</evidence>
<dbReference type="SUPFAM" id="SSF52129">
    <property type="entry name" value="Caspase-like"/>
    <property type="match status" value="1"/>
</dbReference>
<keyword evidence="7" id="KW-1185">Reference proteome</keyword>
<dbReference type="OrthoDB" id="3223806at2759"/>
<dbReference type="PANTHER" id="PTHR48104:SF30">
    <property type="entry name" value="METACASPASE-1"/>
    <property type="match status" value="1"/>
</dbReference>
<feature type="compositionally biased region" description="Polar residues" evidence="4">
    <location>
        <begin position="61"/>
        <end position="75"/>
    </location>
</feature>
<dbReference type="PANTHER" id="PTHR48104">
    <property type="entry name" value="METACASPASE-4"/>
    <property type="match status" value="1"/>
</dbReference>
<dbReference type="Proteomes" id="UP000053558">
    <property type="component" value="Unassembled WGS sequence"/>
</dbReference>
<feature type="compositionally biased region" description="Polar residues" evidence="4">
    <location>
        <begin position="201"/>
        <end position="210"/>
    </location>
</feature>
<sequence>MPASTSAPAPYPNSARPPSPYTPVQPLGYTYSHHERHNSSSTRPRRHSDVPPPPPPKHHPTSGSTRHQPQTSANGATGAVHHFSSTHRLRPPPSPVIPGITGSTSIHHTPSSQRLRPSTSTPAVAQLHPALHHPAGAGGVQRAKIRPQGVRFDVPETPVTSIRPTVNGRHPHRRATSQPVVAPNAPSGSTPNSARAEPPRSASTPSSKTVHPNGLHSVLPAHSPLHYSKCTGTKKALLIGINYIGQKRELKGCINDVRKIREFLIKHWGYQPNDIVLLMDDTTHPRRMPTKKNMLDGMKWLVKGARPHDSLFFHYSGHGGQVPDKDGDEIDGLDEVIYPVDYKTAGIIVDDEMHKIMVKSLPPQCRLTAIFDSCHSGTALDLPYVYHHDGRLRGNQVTPAWREYKSSSADVISFTGCRDDQTSADTNQGGDAVGAMSWAFRESLSKNKDQSYQSLLMSIRALLKDNYKQKPQLSSSHPIHTTLRFIM</sequence>
<feature type="region of interest" description="Disordered" evidence="4">
    <location>
        <begin position="1"/>
        <end position="120"/>
    </location>
</feature>
<dbReference type="GO" id="GO:0004197">
    <property type="term" value="F:cysteine-type endopeptidase activity"/>
    <property type="evidence" value="ECO:0007669"/>
    <property type="project" value="InterPro"/>
</dbReference>
<evidence type="ECO:0000256" key="4">
    <source>
        <dbReference type="SAM" id="MobiDB-lite"/>
    </source>
</evidence>
<dbReference type="GeneID" id="19209781"/>
<dbReference type="KEGG" id="cput:CONPUDRAFT_78523"/>
<feature type="domain" description="Peptidase C14 caspase" evidence="5">
    <location>
        <begin position="234"/>
        <end position="478"/>
    </location>
</feature>
<dbReference type="AlphaFoldDB" id="A0A5M3N3G4"/>
<dbReference type="RefSeq" id="XP_007762725.1">
    <property type="nucleotide sequence ID" value="XM_007764535.1"/>
</dbReference>
<comment type="similarity">
    <text evidence="1">Belongs to the peptidase C14B family.</text>
</comment>
<keyword evidence="3" id="KW-0645">Protease</keyword>
<name>A0A5M3N3G4_CONPW</name>
<evidence type="ECO:0000256" key="3">
    <source>
        <dbReference type="ARBA" id="ARBA00022807"/>
    </source>
</evidence>
<dbReference type="GO" id="GO:0005737">
    <property type="term" value="C:cytoplasm"/>
    <property type="evidence" value="ECO:0007669"/>
    <property type="project" value="TreeGrafter"/>
</dbReference>
<keyword evidence="2" id="KW-0053">Apoptosis</keyword>
<evidence type="ECO:0000256" key="2">
    <source>
        <dbReference type="ARBA" id="ARBA00022703"/>
    </source>
</evidence>